<dbReference type="InterPro" id="IPR013096">
    <property type="entry name" value="Cupin_2"/>
</dbReference>
<feature type="domain" description="Cupin type-2" evidence="2">
    <location>
        <begin position="50"/>
        <end position="119"/>
    </location>
</feature>
<proteinExistence type="predicted"/>
<evidence type="ECO:0000313" key="3">
    <source>
        <dbReference type="EMBL" id="SCC24689.1"/>
    </source>
</evidence>
<dbReference type="OrthoDB" id="116921at2"/>
<reference evidence="4" key="1">
    <citation type="submission" date="2016-08" db="EMBL/GenBank/DDBJ databases">
        <authorList>
            <person name="Varghese N."/>
            <person name="Submissions Spin"/>
        </authorList>
    </citation>
    <scope>NUCLEOTIDE SEQUENCE [LARGE SCALE GENOMIC DNA]</scope>
    <source>
        <strain evidence="4">REICA_082</strain>
    </source>
</reference>
<dbReference type="EMBL" id="FMAY01000009">
    <property type="protein sequence ID" value="SCC24689.1"/>
    <property type="molecule type" value="Genomic_DNA"/>
</dbReference>
<dbReference type="GO" id="GO:0046872">
    <property type="term" value="F:metal ion binding"/>
    <property type="evidence" value="ECO:0007669"/>
    <property type="project" value="UniProtKB-KW"/>
</dbReference>
<dbReference type="RefSeq" id="WP_088237521.1">
    <property type="nucleotide sequence ID" value="NZ_FMAY01000009.1"/>
</dbReference>
<dbReference type="InterPro" id="IPR014710">
    <property type="entry name" value="RmlC-like_jellyroll"/>
</dbReference>
<protein>
    <submittedName>
        <fullName evidence="3">Uncharacterized conserved protein, cupin superfamily</fullName>
    </submittedName>
</protein>
<dbReference type="InterPro" id="IPR011051">
    <property type="entry name" value="RmlC_Cupin_sf"/>
</dbReference>
<name>A0A1C4D067_9ENTR</name>
<evidence type="ECO:0000256" key="1">
    <source>
        <dbReference type="ARBA" id="ARBA00022723"/>
    </source>
</evidence>
<sequence length="165" mass="18517">MNDKTLPPFVIRNFNEIEMETFVRPPLYESRGGSLTNGTAATKLGASIDILPPGKRACPFHLHHAQEEMFIVLNGSGTLRIGDELRAIKEGDVICIPPGKNWPHQIINTSDQLLRYLSISTLESPEICEYPDADKFLARARVDGRDTFRRVDFNGEGVDYWEGEA</sequence>
<dbReference type="InterPro" id="IPR051610">
    <property type="entry name" value="GPI/OXD"/>
</dbReference>
<dbReference type="SUPFAM" id="SSF51182">
    <property type="entry name" value="RmlC-like cupins"/>
    <property type="match status" value="1"/>
</dbReference>
<organism evidence="3 4">
    <name type="scientific">Kosakonia oryzendophytica</name>
    <dbReference type="NCBI Taxonomy" id="1005665"/>
    <lineage>
        <taxon>Bacteria</taxon>
        <taxon>Pseudomonadati</taxon>
        <taxon>Pseudomonadota</taxon>
        <taxon>Gammaproteobacteria</taxon>
        <taxon>Enterobacterales</taxon>
        <taxon>Enterobacteriaceae</taxon>
        <taxon>Kosakonia</taxon>
    </lineage>
</organism>
<dbReference type="Gene3D" id="2.60.120.10">
    <property type="entry name" value="Jelly Rolls"/>
    <property type="match status" value="1"/>
</dbReference>
<dbReference type="PANTHER" id="PTHR35848:SF6">
    <property type="entry name" value="CUPIN TYPE-2 DOMAIN-CONTAINING PROTEIN"/>
    <property type="match status" value="1"/>
</dbReference>
<dbReference type="PANTHER" id="PTHR35848">
    <property type="entry name" value="OXALATE-BINDING PROTEIN"/>
    <property type="match status" value="1"/>
</dbReference>
<dbReference type="Pfam" id="PF07883">
    <property type="entry name" value="Cupin_2"/>
    <property type="match status" value="1"/>
</dbReference>
<evidence type="ECO:0000259" key="2">
    <source>
        <dbReference type="Pfam" id="PF07883"/>
    </source>
</evidence>
<keyword evidence="4" id="KW-1185">Reference proteome</keyword>
<dbReference type="AlphaFoldDB" id="A0A1C4D067"/>
<evidence type="ECO:0000313" key="4">
    <source>
        <dbReference type="Proteomes" id="UP000198975"/>
    </source>
</evidence>
<dbReference type="Proteomes" id="UP000198975">
    <property type="component" value="Unassembled WGS sequence"/>
</dbReference>
<dbReference type="CDD" id="cd02224">
    <property type="entry name" value="cupin_SPO2919-like"/>
    <property type="match status" value="1"/>
</dbReference>
<gene>
    <name evidence="3" type="ORF">GA0061071_109171</name>
</gene>
<keyword evidence="1" id="KW-0479">Metal-binding</keyword>
<accession>A0A1C4D067</accession>